<evidence type="ECO:0000313" key="2">
    <source>
        <dbReference type="Proteomes" id="UP000821853"/>
    </source>
</evidence>
<proteinExistence type="predicted"/>
<dbReference type="OrthoDB" id="6511992at2759"/>
<dbReference type="AlphaFoldDB" id="A0A9J6FNR1"/>
<reference evidence="1 2" key="1">
    <citation type="journal article" date="2020" name="Cell">
        <title>Large-Scale Comparative Analyses of Tick Genomes Elucidate Their Genetic Diversity and Vector Capacities.</title>
        <authorList>
            <consortium name="Tick Genome and Microbiome Consortium (TIGMIC)"/>
            <person name="Jia N."/>
            <person name="Wang J."/>
            <person name="Shi W."/>
            <person name="Du L."/>
            <person name="Sun Y."/>
            <person name="Zhan W."/>
            <person name="Jiang J.F."/>
            <person name="Wang Q."/>
            <person name="Zhang B."/>
            <person name="Ji P."/>
            <person name="Bell-Sakyi L."/>
            <person name="Cui X.M."/>
            <person name="Yuan T.T."/>
            <person name="Jiang B.G."/>
            <person name="Yang W.F."/>
            <person name="Lam T.T."/>
            <person name="Chang Q.C."/>
            <person name="Ding S.J."/>
            <person name="Wang X.J."/>
            <person name="Zhu J.G."/>
            <person name="Ruan X.D."/>
            <person name="Zhao L."/>
            <person name="Wei J.T."/>
            <person name="Ye R.Z."/>
            <person name="Que T.C."/>
            <person name="Du C.H."/>
            <person name="Zhou Y.H."/>
            <person name="Cheng J.X."/>
            <person name="Dai P.F."/>
            <person name="Guo W.B."/>
            <person name="Han X.H."/>
            <person name="Huang E.J."/>
            <person name="Li L.F."/>
            <person name="Wei W."/>
            <person name="Gao Y.C."/>
            <person name="Liu J.Z."/>
            <person name="Shao H.Z."/>
            <person name="Wang X."/>
            <person name="Wang C.C."/>
            <person name="Yang T.C."/>
            <person name="Huo Q.B."/>
            <person name="Li W."/>
            <person name="Chen H.Y."/>
            <person name="Chen S.E."/>
            <person name="Zhou L.G."/>
            <person name="Ni X.B."/>
            <person name="Tian J.H."/>
            <person name="Sheng Y."/>
            <person name="Liu T."/>
            <person name="Pan Y.S."/>
            <person name="Xia L.Y."/>
            <person name="Li J."/>
            <person name="Zhao F."/>
            <person name="Cao W.C."/>
        </authorList>
    </citation>
    <scope>NUCLEOTIDE SEQUENCE [LARGE SCALE GENOMIC DNA]</scope>
    <source>
        <strain evidence="1">HaeL-2018</strain>
    </source>
</reference>
<comment type="caution">
    <text evidence="1">The sequence shown here is derived from an EMBL/GenBank/DDBJ whole genome shotgun (WGS) entry which is preliminary data.</text>
</comment>
<sequence length="216" mass="24087">MLQIHADILAQPPKSDNAAILALDLHKAFDHVSHHAILDSVNHHNLGSRTHTYITNFLSNRTATLRLGSLHTTTFPMPSRGTPQGAVLSRSPQLEAHPNLRSAIYADDITLYWVPSGSDAMIEETSIREPLSYTSMSKLPVSPALSPNQNYLYYLHGDPGPPPYTVPPNPSRSRSMTQYSPCLTSPHPWLYHTLYSQQHTHHRPASHLHHADHCPP</sequence>
<dbReference type="PANTHER" id="PTHR19446">
    <property type="entry name" value="REVERSE TRANSCRIPTASES"/>
    <property type="match status" value="1"/>
</dbReference>
<evidence type="ECO:0000313" key="1">
    <source>
        <dbReference type="EMBL" id="KAH9363889.1"/>
    </source>
</evidence>
<accession>A0A9J6FNR1</accession>
<name>A0A9J6FNR1_HAELO</name>
<protein>
    <recommendedName>
        <fullName evidence="3">Reverse transcriptase domain-containing protein</fullName>
    </recommendedName>
</protein>
<dbReference type="EMBL" id="JABSTR010000002">
    <property type="protein sequence ID" value="KAH9363889.1"/>
    <property type="molecule type" value="Genomic_DNA"/>
</dbReference>
<dbReference type="Proteomes" id="UP000821853">
    <property type="component" value="Chromosome 10"/>
</dbReference>
<dbReference type="VEuPathDB" id="VectorBase:HLOH_055401"/>
<keyword evidence="2" id="KW-1185">Reference proteome</keyword>
<gene>
    <name evidence="1" type="ORF">HPB48_004096</name>
</gene>
<evidence type="ECO:0008006" key="3">
    <source>
        <dbReference type="Google" id="ProtNLM"/>
    </source>
</evidence>
<organism evidence="1 2">
    <name type="scientific">Haemaphysalis longicornis</name>
    <name type="common">Bush tick</name>
    <dbReference type="NCBI Taxonomy" id="44386"/>
    <lineage>
        <taxon>Eukaryota</taxon>
        <taxon>Metazoa</taxon>
        <taxon>Ecdysozoa</taxon>
        <taxon>Arthropoda</taxon>
        <taxon>Chelicerata</taxon>
        <taxon>Arachnida</taxon>
        <taxon>Acari</taxon>
        <taxon>Parasitiformes</taxon>
        <taxon>Ixodida</taxon>
        <taxon>Ixodoidea</taxon>
        <taxon>Ixodidae</taxon>
        <taxon>Haemaphysalinae</taxon>
        <taxon>Haemaphysalis</taxon>
    </lineage>
</organism>